<dbReference type="GO" id="GO:0007234">
    <property type="term" value="P:osmosensory signaling via phosphorelay pathway"/>
    <property type="evidence" value="ECO:0007669"/>
    <property type="project" value="TreeGrafter"/>
</dbReference>
<dbReference type="GO" id="GO:0000155">
    <property type="term" value="F:phosphorelay sensor kinase activity"/>
    <property type="evidence" value="ECO:0007669"/>
    <property type="project" value="InterPro"/>
</dbReference>
<evidence type="ECO:0000256" key="3">
    <source>
        <dbReference type="ARBA" id="ARBA00012438"/>
    </source>
</evidence>
<dbReference type="PANTHER" id="PTHR42878">
    <property type="entry name" value="TWO-COMPONENT HISTIDINE KINASE"/>
    <property type="match status" value="1"/>
</dbReference>
<evidence type="ECO:0000256" key="11">
    <source>
        <dbReference type="ARBA" id="ARBA00023012"/>
    </source>
</evidence>
<dbReference type="EMBL" id="PFEU01000003">
    <property type="protein sequence ID" value="PJE77206.1"/>
    <property type="molecule type" value="Genomic_DNA"/>
</dbReference>
<feature type="domain" description="PAS" evidence="14">
    <location>
        <begin position="258"/>
        <end position="301"/>
    </location>
</feature>
<gene>
    <name evidence="16" type="ORF">COV05_00300</name>
</gene>
<dbReference type="Gene3D" id="2.10.70.100">
    <property type="match status" value="1"/>
</dbReference>
<dbReference type="Gene3D" id="1.10.287.130">
    <property type="match status" value="1"/>
</dbReference>
<dbReference type="GO" id="GO:0000156">
    <property type="term" value="F:phosphorelay response regulator activity"/>
    <property type="evidence" value="ECO:0007669"/>
    <property type="project" value="TreeGrafter"/>
</dbReference>
<dbReference type="InterPro" id="IPR003594">
    <property type="entry name" value="HATPase_dom"/>
</dbReference>
<dbReference type="Gene3D" id="3.30.565.10">
    <property type="entry name" value="Histidine kinase-like ATPase, C-terminal domain"/>
    <property type="match status" value="1"/>
</dbReference>
<dbReference type="PROSITE" id="PS50112">
    <property type="entry name" value="PAS"/>
    <property type="match status" value="3"/>
</dbReference>
<evidence type="ECO:0000256" key="5">
    <source>
        <dbReference type="ARBA" id="ARBA00022679"/>
    </source>
</evidence>
<feature type="domain" description="PAS" evidence="14">
    <location>
        <begin position="385"/>
        <end position="454"/>
    </location>
</feature>
<evidence type="ECO:0000256" key="2">
    <source>
        <dbReference type="ARBA" id="ARBA00004141"/>
    </source>
</evidence>
<dbReference type="CDD" id="cd00082">
    <property type="entry name" value="HisKA"/>
    <property type="match status" value="1"/>
</dbReference>
<dbReference type="InterPro" id="IPR004358">
    <property type="entry name" value="Sig_transdc_His_kin-like_C"/>
</dbReference>
<dbReference type="InterPro" id="IPR013655">
    <property type="entry name" value="PAS_fold_3"/>
</dbReference>
<dbReference type="NCBIfam" id="TIGR00229">
    <property type="entry name" value="sensory_box"/>
    <property type="match status" value="4"/>
</dbReference>
<evidence type="ECO:0000313" key="17">
    <source>
        <dbReference type="Proteomes" id="UP000231436"/>
    </source>
</evidence>
<evidence type="ECO:0000256" key="10">
    <source>
        <dbReference type="ARBA" id="ARBA00022989"/>
    </source>
</evidence>
<evidence type="ECO:0000256" key="1">
    <source>
        <dbReference type="ARBA" id="ARBA00000085"/>
    </source>
</evidence>
<dbReference type="SUPFAM" id="SSF55874">
    <property type="entry name" value="ATPase domain of HSP90 chaperone/DNA topoisomerase II/histidine kinase"/>
    <property type="match status" value="1"/>
</dbReference>
<keyword evidence="6" id="KW-0812">Transmembrane</keyword>
<dbReference type="PROSITE" id="PS50109">
    <property type="entry name" value="HIS_KIN"/>
    <property type="match status" value="1"/>
</dbReference>
<feature type="domain" description="PAS" evidence="14">
    <location>
        <begin position="4"/>
        <end position="46"/>
    </location>
</feature>
<feature type="domain" description="PAC" evidence="15">
    <location>
        <begin position="332"/>
        <end position="384"/>
    </location>
</feature>
<comment type="catalytic activity">
    <reaction evidence="1">
        <text>ATP + protein L-histidine = ADP + protein N-phospho-L-histidine.</text>
        <dbReference type="EC" id="2.7.13.3"/>
    </reaction>
</comment>
<dbReference type="Pfam" id="PF00512">
    <property type="entry name" value="HisKA"/>
    <property type="match status" value="1"/>
</dbReference>
<feature type="domain" description="Histidine kinase" evidence="13">
    <location>
        <begin position="512"/>
        <end position="732"/>
    </location>
</feature>
<evidence type="ECO:0000256" key="8">
    <source>
        <dbReference type="ARBA" id="ARBA00022777"/>
    </source>
</evidence>
<dbReference type="GO" id="GO:0016020">
    <property type="term" value="C:membrane"/>
    <property type="evidence" value="ECO:0007669"/>
    <property type="project" value="UniProtKB-SubCell"/>
</dbReference>
<dbReference type="SMART" id="SM00091">
    <property type="entry name" value="PAS"/>
    <property type="match status" value="4"/>
</dbReference>
<dbReference type="Pfam" id="PF08447">
    <property type="entry name" value="PAS_3"/>
    <property type="match status" value="1"/>
</dbReference>
<dbReference type="SUPFAM" id="SSF55785">
    <property type="entry name" value="PYP-like sensor domain (PAS domain)"/>
    <property type="match status" value="4"/>
</dbReference>
<evidence type="ECO:0000256" key="9">
    <source>
        <dbReference type="ARBA" id="ARBA00022840"/>
    </source>
</evidence>
<organism evidence="16 17">
    <name type="scientific">Candidatus Uhrbacteria bacterium CG10_big_fil_rev_8_21_14_0_10_48_16</name>
    <dbReference type="NCBI Taxonomy" id="1975038"/>
    <lineage>
        <taxon>Bacteria</taxon>
        <taxon>Candidatus Uhriibacteriota</taxon>
    </lineage>
</organism>
<dbReference type="CDD" id="cd00075">
    <property type="entry name" value="HATPase"/>
    <property type="match status" value="1"/>
</dbReference>
<keyword evidence="10" id="KW-1133">Transmembrane helix</keyword>
<dbReference type="CDD" id="cd00130">
    <property type="entry name" value="PAS"/>
    <property type="match status" value="4"/>
</dbReference>
<proteinExistence type="predicted"/>
<dbReference type="InterPro" id="IPR036097">
    <property type="entry name" value="HisK_dim/P_sf"/>
</dbReference>
<accession>A0A2M8LIH7</accession>
<keyword evidence="8" id="KW-0418">Kinase</keyword>
<dbReference type="PROSITE" id="PS50113">
    <property type="entry name" value="PAC"/>
    <property type="match status" value="2"/>
</dbReference>
<dbReference type="SMART" id="SM00388">
    <property type="entry name" value="HisKA"/>
    <property type="match status" value="1"/>
</dbReference>
<name>A0A2M8LIH7_9BACT</name>
<dbReference type="SMART" id="SM00387">
    <property type="entry name" value="HATPase_c"/>
    <property type="match status" value="1"/>
</dbReference>
<keyword evidence="5" id="KW-0808">Transferase</keyword>
<keyword evidence="7" id="KW-0547">Nucleotide-binding</keyword>
<dbReference type="Pfam" id="PF13426">
    <property type="entry name" value="PAS_9"/>
    <property type="match status" value="3"/>
</dbReference>
<evidence type="ECO:0000256" key="4">
    <source>
        <dbReference type="ARBA" id="ARBA00022553"/>
    </source>
</evidence>
<dbReference type="AlphaFoldDB" id="A0A2M8LIH7"/>
<dbReference type="Proteomes" id="UP000231436">
    <property type="component" value="Unassembled WGS sequence"/>
</dbReference>
<evidence type="ECO:0000313" key="16">
    <source>
        <dbReference type="EMBL" id="PJE77206.1"/>
    </source>
</evidence>
<dbReference type="InterPro" id="IPR003661">
    <property type="entry name" value="HisK_dim/P_dom"/>
</dbReference>
<evidence type="ECO:0000259" key="13">
    <source>
        <dbReference type="PROSITE" id="PS50109"/>
    </source>
</evidence>
<comment type="caution">
    <text evidence="16">The sequence shown here is derived from an EMBL/GenBank/DDBJ whole genome shotgun (WGS) entry which is preliminary data.</text>
</comment>
<evidence type="ECO:0000259" key="15">
    <source>
        <dbReference type="PROSITE" id="PS50113"/>
    </source>
</evidence>
<evidence type="ECO:0000259" key="14">
    <source>
        <dbReference type="PROSITE" id="PS50112"/>
    </source>
</evidence>
<dbReference type="InterPro" id="IPR000014">
    <property type="entry name" value="PAS"/>
</dbReference>
<dbReference type="Pfam" id="PF02518">
    <property type="entry name" value="HATPase_c"/>
    <property type="match status" value="1"/>
</dbReference>
<dbReference type="GO" id="GO:0030295">
    <property type="term" value="F:protein kinase activator activity"/>
    <property type="evidence" value="ECO:0007669"/>
    <property type="project" value="TreeGrafter"/>
</dbReference>
<dbReference type="InterPro" id="IPR035965">
    <property type="entry name" value="PAS-like_dom_sf"/>
</dbReference>
<dbReference type="SMART" id="SM00086">
    <property type="entry name" value="PAC"/>
    <property type="match status" value="4"/>
</dbReference>
<evidence type="ECO:0000256" key="12">
    <source>
        <dbReference type="ARBA" id="ARBA00023136"/>
    </source>
</evidence>
<dbReference type="EC" id="2.7.13.3" evidence="3"/>
<keyword evidence="12" id="KW-0472">Membrane</keyword>
<reference evidence="17" key="1">
    <citation type="submission" date="2017-09" db="EMBL/GenBank/DDBJ databases">
        <title>Depth-based differentiation of microbial function through sediment-hosted aquifers and enrichment of novel symbionts in the deep terrestrial subsurface.</title>
        <authorList>
            <person name="Probst A.J."/>
            <person name="Ladd B."/>
            <person name="Jarett J.K."/>
            <person name="Geller-Mcgrath D.E."/>
            <person name="Sieber C.M.K."/>
            <person name="Emerson J.B."/>
            <person name="Anantharaman K."/>
            <person name="Thomas B.C."/>
            <person name="Malmstrom R."/>
            <person name="Stieglmeier M."/>
            <person name="Klingl A."/>
            <person name="Woyke T."/>
            <person name="Ryan C.M."/>
            <person name="Banfield J.F."/>
        </authorList>
    </citation>
    <scope>NUCLEOTIDE SEQUENCE [LARGE SCALE GENOMIC DNA]</scope>
</reference>
<dbReference type="InterPro" id="IPR005467">
    <property type="entry name" value="His_kinase_dom"/>
</dbReference>
<keyword evidence="9" id="KW-0067">ATP-binding</keyword>
<keyword evidence="4" id="KW-0597">Phosphoprotein</keyword>
<dbReference type="Gene3D" id="3.30.450.20">
    <property type="entry name" value="PAS domain"/>
    <property type="match status" value="4"/>
</dbReference>
<dbReference type="FunFam" id="3.30.565.10:FF:000006">
    <property type="entry name" value="Sensor histidine kinase WalK"/>
    <property type="match status" value="1"/>
</dbReference>
<dbReference type="InterPro" id="IPR001610">
    <property type="entry name" value="PAC"/>
</dbReference>
<dbReference type="InterPro" id="IPR036890">
    <property type="entry name" value="HATPase_C_sf"/>
</dbReference>
<evidence type="ECO:0000256" key="6">
    <source>
        <dbReference type="ARBA" id="ARBA00022692"/>
    </source>
</evidence>
<feature type="domain" description="PAC" evidence="15">
    <location>
        <begin position="208"/>
        <end position="261"/>
    </location>
</feature>
<dbReference type="SUPFAM" id="SSF47384">
    <property type="entry name" value="Homodimeric domain of signal transducing histidine kinase"/>
    <property type="match status" value="1"/>
</dbReference>
<sequence>MTLDNSIYKQLFKQCVVGFLVCDRSKNIIAVNPHAARLLGYTQSELKDQQIDKVFPKQLVNRISRKLTSKKKRFFFAETLVNKKDQTTVEVEIHANRVESQEHVVMMLVVRDVSHHKHEANALKEKNAQILQVQNELKTAQKLARIGSYLLDIESGKWTSSDVLDKLFGINKKSVRTVRTWISLIHPDEKKEMLAYLLHEVIGKKNRFDKEYRIIRRTDKSVRWVHGLGKLIFDDHNNPIQMFGTIQDITEQKEREQKLAKFSQLVEQSKEGMAIADLEGAIIFVNKAWCQMHGYTSAKALIGKNLEIFHSKKQFIEEVKPFNTIVMKRGSNSGEMGHKKKNGDLFTALMTTTLLKDSNQIAFAIAGTAIDITQQRAIQDQLKESEEKYATIIERSNDGIIVLQDKKIQFVNAMAMHIIGYDKKDLIGKEFLKFIDPNDQERVVKNYVRRLKGEDVKSRYEFNLVLKNGEKVLVEVNASQVRIGGKVGVMAILRDVTKDNEVKRLKQEFLSLASHQMRTPLTGIKWAVEILRKGKIGPLTEKQKEMVDQIEISSLRMIALVDDLLDVSRIDNKETEALKKDNCNVCSLLQSVVNEMQILIDEKELTLVMNPCGNCSASLWVDEKKIRQAFQNILSNAIKYTPRQKRIAITGKKIGKEIVYAIQDEGVGIPENQQKQVFQKFFRADNVVTTTGGTGLGLYLSKDIIEKHGGRIWFESEEGKGTTFYIALPIKKMMLNT</sequence>
<comment type="subcellular location">
    <subcellularLocation>
        <location evidence="2">Membrane</location>
        <topology evidence="2">Multi-pass membrane protein</topology>
    </subcellularLocation>
</comment>
<dbReference type="GO" id="GO:0005524">
    <property type="term" value="F:ATP binding"/>
    <property type="evidence" value="ECO:0007669"/>
    <property type="project" value="UniProtKB-KW"/>
</dbReference>
<dbReference type="PANTHER" id="PTHR42878:SF7">
    <property type="entry name" value="SENSOR HISTIDINE KINASE GLRK"/>
    <property type="match status" value="1"/>
</dbReference>
<evidence type="ECO:0000256" key="7">
    <source>
        <dbReference type="ARBA" id="ARBA00022741"/>
    </source>
</evidence>
<protein>
    <recommendedName>
        <fullName evidence="3">histidine kinase</fullName>
        <ecNumber evidence="3">2.7.13.3</ecNumber>
    </recommendedName>
</protein>
<keyword evidence="11" id="KW-0902">Two-component regulatory system</keyword>
<dbReference type="InterPro" id="IPR000700">
    <property type="entry name" value="PAS-assoc_C"/>
</dbReference>
<dbReference type="InterPro" id="IPR050351">
    <property type="entry name" value="BphY/WalK/GraS-like"/>
</dbReference>
<dbReference type="PRINTS" id="PR00344">
    <property type="entry name" value="BCTRLSENSOR"/>
</dbReference>